<comment type="caution">
    <text evidence="2">The sequence shown here is derived from an EMBL/GenBank/DDBJ whole genome shotgun (WGS) entry which is preliminary data.</text>
</comment>
<evidence type="ECO:0000256" key="1">
    <source>
        <dbReference type="SAM" id="Phobius"/>
    </source>
</evidence>
<organism evidence="2 3">
    <name type="scientific">Hypsibius exemplaris</name>
    <name type="common">Freshwater tardigrade</name>
    <dbReference type="NCBI Taxonomy" id="2072580"/>
    <lineage>
        <taxon>Eukaryota</taxon>
        <taxon>Metazoa</taxon>
        <taxon>Ecdysozoa</taxon>
        <taxon>Tardigrada</taxon>
        <taxon>Eutardigrada</taxon>
        <taxon>Parachela</taxon>
        <taxon>Hypsibioidea</taxon>
        <taxon>Hypsibiidae</taxon>
        <taxon>Hypsibius</taxon>
    </lineage>
</organism>
<gene>
    <name evidence="2" type="ORF">BV898_06205</name>
</gene>
<accession>A0A1W0WXK2</accession>
<keyword evidence="1" id="KW-0812">Transmembrane</keyword>
<dbReference type="EMBL" id="MTYJ01000035">
    <property type="protein sequence ID" value="OQV19938.1"/>
    <property type="molecule type" value="Genomic_DNA"/>
</dbReference>
<protein>
    <submittedName>
        <fullName evidence="2">Uncharacterized protein</fullName>
    </submittedName>
</protein>
<dbReference type="AlphaFoldDB" id="A0A1W0WXK2"/>
<evidence type="ECO:0000313" key="3">
    <source>
        <dbReference type="Proteomes" id="UP000192578"/>
    </source>
</evidence>
<keyword evidence="3" id="KW-1185">Reference proteome</keyword>
<feature type="transmembrane region" description="Helical" evidence="1">
    <location>
        <begin position="52"/>
        <end position="74"/>
    </location>
</feature>
<keyword evidence="1" id="KW-0472">Membrane</keyword>
<dbReference type="Proteomes" id="UP000192578">
    <property type="component" value="Unassembled WGS sequence"/>
</dbReference>
<name>A0A1W0WXK2_HYPEX</name>
<keyword evidence="1" id="KW-1133">Transmembrane helix</keyword>
<reference evidence="3" key="1">
    <citation type="submission" date="2017-01" db="EMBL/GenBank/DDBJ databases">
        <title>Comparative genomics of anhydrobiosis in the tardigrade Hypsibius dujardini.</title>
        <authorList>
            <person name="Yoshida Y."/>
            <person name="Koutsovoulos G."/>
            <person name="Laetsch D."/>
            <person name="Stevens L."/>
            <person name="Kumar S."/>
            <person name="Horikawa D."/>
            <person name="Ishino K."/>
            <person name="Komine S."/>
            <person name="Tomita M."/>
            <person name="Blaxter M."/>
            <person name="Arakawa K."/>
        </authorList>
    </citation>
    <scope>NUCLEOTIDE SEQUENCE [LARGE SCALE GENOMIC DNA]</scope>
    <source>
        <strain evidence="3">Z151</strain>
    </source>
</reference>
<proteinExistence type="predicted"/>
<evidence type="ECO:0000313" key="2">
    <source>
        <dbReference type="EMBL" id="OQV19938.1"/>
    </source>
</evidence>
<feature type="non-terminal residue" evidence="2">
    <location>
        <position position="106"/>
    </location>
</feature>
<sequence length="106" mass="11453">MKNRKPTSGIGTMSASKSLAGEKILAKFLSVIGLLTKDIQTDKGTPFRTCRAVLLITTSVIAFLFEAICNVLLLNVKSELAAGTQFIDIVWAAKYYIKSASTILVL</sequence>